<evidence type="ECO:0000256" key="15">
    <source>
        <dbReference type="HAMAP-Rule" id="MF_00530"/>
    </source>
</evidence>
<dbReference type="GO" id="GO:0005886">
    <property type="term" value="C:plasma membrane"/>
    <property type="evidence" value="ECO:0007669"/>
    <property type="project" value="UniProtKB-SubCell"/>
</dbReference>
<dbReference type="InterPro" id="IPR036771">
    <property type="entry name" value="ATPsynth_dsu/esu_N"/>
</dbReference>
<dbReference type="Gene3D" id="2.60.15.10">
    <property type="entry name" value="F0F1 ATP synthase delta/epsilon subunit, N-terminal"/>
    <property type="match status" value="1"/>
</dbReference>
<dbReference type="GO" id="GO:0005524">
    <property type="term" value="F:ATP binding"/>
    <property type="evidence" value="ECO:0007669"/>
    <property type="project" value="UniProtKB-UniRule"/>
</dbReference>
<sequence>MRQDNMSITTHLDIVSAEHEIFSGVVEMVVATGELGEIGITPGHAPLLTVLRPGEVRITLQGGTQDIYYVQGGMLEVQPHCVTILADVAERAEHLDEAAALAAKAKAEAAIASKGGDIDYSVAAAELARAVAQIRAIQKTRKKMK</sequence>
<evidence type="ECO:0000256" key="2">
    <source>
        <dbReference type="ARBA" id="ARBA00004202"/>
    </source>
</evidence>
<dbReference type="NCBIfam" id="NF001847">
    <property type="entry name" value="PRK00571.1-4"/>
    <property type="match status" value="1"/>
</dbReference>
<dbReference type="SUPFAM" id="SSF51344">
    <property type="entry name" value="Epsilon subunit of F1F0-ATP synthase N-terminal domain"/>
    <property type="match status" value="1"/>
</dbReference>
<dbReference type="Gene3D" id="1.20.5.440">
    <property type="entry name" value="ATP synthase delta/epsilon subunit, C-terminal domain"/>
    <property type="match status" value="1"/>
</dbReference>
<evidence type="ECO:0000256" key="13">
    <source>
        <dbReference type="ARBA" id="ARBA00030215"/>
    </source>
</evidence>
<evidence type="ECO:0000256" key="16">
    <source>
        <dbReference type="RuleBase" id="RU003656"/>
    </source>
</evidence>
<reference evidence="19 20" key="1">
    <citation type="submission" date="2011-07" db="EMBL/GenBank/DDBJ databases">
        <authorList>
            <person name="Genoscope - CEA"/>
        </authorList>
    </citation>
    <scope>NUCLEOTIDE SEQUENCE [LARGE SCALE GENOMIC DNA]</scope>
    <source>
        <strain evidence="20">lorraine</strain>
    </source>
</reference>
<dbReference type="FunFam" id="1.20.5.440:FF:000001">
    <property type="entry name" value="ATP synthase epsilon chain"/>
    <property type="match status" value="1"/>
</dbReference>
<name>A0AAV2V1K0_LEGPN</name>
<feature type="domain" description="ATP synthase F1 complex delta/epsilon subunit N-terminal" evidence="18">
    <location>
        <begin position="11"/>
        <end position="89"/>
    </location>
</feature>
<dbReference type="GO" id="GO:0016787">
    <property type="term" value="F:hydrolase activity"/>
    <property type="evidence" value="ECO:0007669"/>
    <property type="project" value="UniProtKB-KW"/>
</dbReference>
<evidence type="ECO:0000256" key="3">
    <source>
        <dbReference type="ARBA" id="ARBA00005712"/>
    </source>
</evidence>
<dbReference type="NCBIfam" id="TIGR01216">
    <property type="entry name" value="ATP_synt_epsi"/>
    <property type="match status" value="1"/>
</dbReference>
<dbReference type="CDD" id="cd12152">
    <property type="entry name" value="F1-ATPase_delta"/>
    <property type="match status" value="1"/>
</dbReference>
<dbReference type="GO" id="GO:0045259">
    <property type="term" value="C:proton-transporting ATP synthase complex"/>
    <property type="evidence" value="ECO:0007669"/>
    <property type="project" value="UniProtKB-KW"/>
</dbReference>
<dbReference type="InterPro" id="IPR036794">
    <property type="entry name" value="ATP_F1_dsu/esu_C_sf"/>
</dbReference>
<dbReference type="SUPFAM" id="SSF46604">
    <property type="entry name" value="Epsilon subunit of F1F0-ATP synthase C-terminal domain"/>
    <property type="match status" value="1"/>
</dbReference>
<dbReference type="KEGG" id="lpo:LPO_3320"/>
<comment type="function">
    <text evidence="1 15">Produces ATP from ADP in the presence of a proton gradient across the membrane.</text>
</comment>
<keyword evidence="6 15" id="KW-0813">Transport</keyword>
<comment type="subunit">
    <text evidence="4 15 16">F-type ATPases have 2 components, CF(1) - the catalytic core - and CF(0) - the membrane proton channel. CF(1) has five subunits: alpha(3), beta(3), gamma(1), delta(1), epsilon(1). CF(0) has three main subunits: a, b and c.</text>
</comment>
<evidence type="ECO:0000256" key="12">
    <source>
        <dbReference type="ARBA" id="ARBA00023310"/>
    </source>
</evidence>
<dbReference type="PANTHER" id="PTHR13822">
    <property type="entry name" value="ATP SYNTHASE DELTA/EPSILON CHAIN"/>
    <property type="match status" value="1"/>
</dbReference>
<evidence type="ECO:0000256" key="14">
    <source>
        <dbReference type="ARBA" id="ARBA00031795"/>
    </source>
</evidence>
<evidence type="ECO:0000256" key="5">
    <source>
        <dbReference type="ARBA" id="ARBA00014480"/>
    </source>
</evidence>
<keyword evidence="10 15" id="KW-0472">Membrane</keyword>
<protein>
    <recommendedName>
        <fullName evidence="5 15">ATP synthase epsilon chain</fullName>
    </recommendedName>
    <alternativeName>
        <fullName evidence="14 15">ATP synthase F1 sector epsilon subunit</fullName>
    </alternativeName>
    <alternativeName>
        <fullName evidence="13 15">F-ATPase epsilon subunit</fullName>
    </alternativeName>
</protein>
<dbReference type="Pfam" id="PF00401">
    <property type="entry name" value="ATP-synt_DE"/>
    <property type="match status" value="1"/>
</dbReference>
<keyword evidence="8 15" id="KW-0375">Hydrogen ion transport</keyword>
<evidence type="ECO:0000259" key="18">
    <source>
        <dbReference type="Pfam" id="PF02823"/>
    </source>
</evidence>
<dbReference type="InterPro" id="IPR020547">
    <property type="entry name" value="ATP_synth_F1_esu_C"/>
</dbReference>
<proteinExistence type="inferred from homology"/>
<evidence type="ECO:0000256" key="1">
    <source>
        <dbReference type="ARBA" id="ARBA00003543"/>
    </source>
</evidence>
<evidence type="ECO:0000256" key="11">
    <source>
        <dbReference type="ARBA" id="ARBA00023196"/>
    </source>
</evidence>
<evidence type="ECO:0000259" key="17">
    <source>
        <dbReference type="Pfam" id="PF00401"/>
    </source>
</evidence>
<keyword evidence="12 15" id="KW-0066">ATP synthesis</keyword>
<keyword evidence="11 15" id="KW-0139">CF(1)</keyword>
<dbReference type="InterPro" id="IPR020546">
    <property type="entry name" value="ATP_synth_F1_dsu/esu_N"/>
</dbReference>
<evidence type="ECO:0000256" key="8">
    <source>
        <dbReference type="ARBA" id="ARBA00022781"/>
    </source>
</evidence>
<keyword evidence="7 15" id="KW-1003">Cell membrane</keyword>
<keyword evidence="19" id="KW-0378">Hydrolase</keyword>
<dbReference type="Proteomes" id="UP000010102">
    <property type="component" value="Chromosome"/>
</dbReference>
<dbReference type="InterPro" id="IPR001469">
    <property type="entry name" value="ATP_synth_F1_dsu/esu"/>
</dbReference>
<evidence type="ECO:0000256" key="6">
    <source>
        <dbReference type="ARBA" id="ARBA00022448"/>
    </source>
</evidence>
<dbReference type="AlphaFoldDB" id="A0AAV2V1K0"/>
<keyword evidence="9 15" id="KW-0406">Ion transport</keyword>
<evidence type="ECO:0000313" key="20">
    <source>
        <dbReference type="Proteomes" id="UP000010102"/>
    </source>
</evidence>
<comment type="similarity">
    <text evidence="3 15 16">Belongs to the ATPase epsilon chain family.</text>
</comment>
<evidence type="ECO:0000313" key="19">
    <source>
        <dbReference type="EMBL" id="CCD07234.1"/>
    </source>
</evidence>
<feature type="domain" description="ATP synthase epsilon subunit C-terminal" evidence="17">
    <location>
        <begin position="93"/>
        <end position="138"/>
    </location>
</feature>
<comment type="subcellular location">
    <subcellularLocation>
        <location evidence="2 15">Cell membrane</location>
        <topology evidence="2 15">Peripheral membrane protein</topology>
    </subcellularLocation>
</comment>
<evidence type="ECO:0000256" key="4">
    <source>
        <dbReference type="ARBA" id="ARBA00011648"/>
    </source>
</evidence>
<accession>A0AAV2V1K0</accession>
<evidence type="ECO:0000256" key="7">
    <source>
        <dbReference type="ARBA" id="ARBA00022475"/>
    </source>
</evidence>
<gene>
    <name evidence="15 19" type="primary">atpC</name>
    <name evidence="19" type="ORF">LPO_3320</name>
</gene>
<evidence type="ECO:0000256" key="9">
    <source>
        <dbReference type="ARBA" id="ARBA00023065"/>
    </source>
</evidence>
<dbReference type="Pfam" id="PF02823">
    <property type="entry name" value="ATP-synt_DE_N"/>
    <property type="match status" value="1"/>
</dbReference>
<evidence type="ECO:0000256" key="10">
    <source>
        <dbReference type="ARBA" id="ARBA00023136"/>
    </source>
</evidence>
<dbReference type="GO" id="GO:0046933">
    <property type="term" value="F:proton-transporting ATP synthase activity, rotational mechanism"/>
    <property type="evidence" value="ECO:0007669"/>
    <property type="project" value="UniProtKB-UniRule"/>
</dbReference>
<organism evidence="19 20">
    <name type="scientific">Legionella pneumophila subsp. pneumophila</name>
    <dbReference type="NCBI Taxonomy" id="91891"/>
    <lineage>
        <taxon>Bacteria</taxon>
        <taxon>Pseudomonadati</taxon>
        <taxon>Pseudomonadota</taxon>
        <taxon>Gammaproteobacteria</taxon>
        <taxon>Legionellales</taxon>
        <taxon>Legionellaceae</taxon>
        <taxon>Legionella</taxon>
    </lineage>
</organism>
<dbReference type="HAMAP" id="MF_00530">
    <property type="entry name" value="ATP_synth_epsil_bac"/>
    <property type="match status" value="1"/>
</dbReference>
<dbReference type="EMBL" id="FQ958210">
    <property type="protein sequence ID" value="CCD07234.1"/>
    <property type="molecule type" value="Genomic_DNA"/>
</dbReference>
<dbReference type="FunFam" id="2.60.15.10:FF:000001">
    <property type="entry name" value="ATP synthase epsilon chain"/>
    <property type="match status" value="1"/>
</dbReference>
<dbReference type="PANTHER" id="PTHR13822:SF10">
    <property type="entry name" value="ATP SYNTHASE EPSILON CHAIN, CHLOROPLASTIC"/>
    <property type="match status" value="1"/>
</dbReference>
<dbReference type="KEGG" id="lph:LPV_3369"/>